<dbReference type="SMART" id="SM01054">
    <property type="entry name" value="CaM_binding"/>
    <property type="match status" value="1"/>
</dbReference>
<feature type="compositionally biased region" description="Polar residues" evidence="1">
    <location>
        <begin position="257"/>
        <end position="268"/>
    </location>
</feature>
<evidence type="ECO:0000256" key="1">
    <source>
        <dbReference type="SAM" id="MobiDB-lite"/>
    </source>
</evidence>
<feature type="compositionally biased region" description="Acidic residues" evidence="1">
    <location>
        <begin position="316"/>
        <end position="328"/>
    </location>
</feature>
<comment type="caution">
    <text evidence="3">The sequence shown here is derived from an EMBL/GenBank/DDBJ whole genome shotgun (WGS) entry which is preliminary data.</text>
</comment>
<feature type="compositionally biased region" description="Polar residues" evidence="1">
    <location>
        <begin position="170"/>
        <end position="202"/>
    </location>
</feature>
<dbReference type="AlphaFoldDB" id="A0A4S4DE49"/>
<feature type="compositionally biased region" description="Basic and acidic residues" evidence="1">
    <location>
        <begin position="289"/>
        <end position="315"/>
    </location>
</feature>
<feature type="compositionally biased region" description="Basic and acidic residues" evidence="1">
    <location>
        <begin position="345"/>
        <end position="354"/>
    </location>
</feature>
<evidence type="ECO:0000313" key="4">
    <source>
        <dbReference type="Proteomes" id="UP000306102"/>
    </source>
</evidence>
<dbReference type="EMBL" id="SDRB02011558">
    <property type="protein sequence ID" value="THG00951.1"/>
    <property type="molecule type" value="Genomic_DNA"/>
</dbReference>
<sequence>MATQRKESVPATGKEKRGKSPSYPPHSDSPRNKRNPNALHTTTPPLDHNKPVSSSTPPERHVRNYLRPTINSRLDLNSTIDATKQASNSPTLNRRRSFDKPPSPTPQRAHTSTIGNNSTERNLKSSSVLTKTQSLPKSHLEKPSSAKTHQERTLKSLKEAGKSHSLHSRIPNSSVKKSTNTGVNKKQNRNAISSDAPSTKSLTAPDIAESTHVIEPIQEDKESLVTDVEEDKEVKVESDNELPAEISIPEDKKAKNKNNQNVSLQPSEPLTVLEDQNEAIDVQNEEPEDKLAVETREEHNKDESNKSQTEPKVEGEEGEKGEESENENEGNQTVGKGSELGDVGTETKAEEAKNVTESSNARQGGQGKKDTQAYNDVIEETASKLLEKRKNKVKALVGAFETVISLQEPEAW</sequence>
<feature type="region of interest" description="Disordered" evidence="1">
    <location>
        <begin position="1"/>
        <end position="206"/>
    </location>
</feature>
<dbReference type="PANTHER" id="PTHR33349">
    <property type="entry name" value="EMB|CAB62594.1"/>
    <property type="match status" value="1"/>
</dbReference>
<feature type="region of interest" description="Disordered" evidence="1">
    <location>
        <begin position="218"/>
        <end position="374"/>
    </location>
</feature>
<name>A0A4S4DE49_CAMSN</name>
<dbReference type="Pfam" id="PF07839">
    <property type="entry name" value="CaM_binding"/>
    <property type="match status" value="1"/>
</dbReference>
<organism evidence="3 4">
    <name type="scientific">Camellia sinensis var. sinensis</name>
    <name type="common">China tea</name>
    <dbReference type="NCBI Taxonomy" id="542762"/>
    <lineage>
        <taxon>Eukaryota</taxon>
        <taxon>Viridiplantae</taxon>
        <taxon>Streptophyta</taxon>
        <taxon>Embryophyta</taxon>
        <taxon>Tracheophyta</taxon>
        <taxon>Spermatophyta</taxon>
        <taxon>Magnoliopsida</taxon>
        <taxon>eudicotyledons</taxon>
        <taxon>Gunneridae</taxon>
        <taxon>Pentapetalae</taxon>
        <taxon>asterids</taxon>
        <taxon>Ericales</taxon>
        <taxon>Theaceae</taxon>
        <taxon>Camellia</taxon>
    </lineage>
</organism>
<evidence type="ECO:0000259" key="2">
    <source>
        <dbReference type="SMART" id="SM01054"/>
    </source>
</evidence>
<feature type="compositionally biased region" description="Polar residues" evidence="1">
    <location>
        <begin position="106"/>
        <end position="136"/>
    </location>
</feature>
<dbReference type="PANTHER" id="PTHR33349:SF20">
    <property type="entry name" value="CHROMO DOMAIN CEC-LIKE PROTEIN"/>
    <property type="match status" value="1"/>
</dbReference>
<dbReference type="InterPro" id="IPR012417">
    <property type="entry name" value="CaM-bd_dom_pln"/>
</dbReference>
<proteinExistence type="predicted"/>
<dbReference type="Proteomes" id="UP000306102">
    <property type="component" value="Unassembled WGS sequence"/>
</dbReference>
<dbReference type="GO" id="GO:0005516">
    <property type="term" value="F:calmodulin binding"/>
    <property type="evidence" value="ECO:0007669"/>
    <property type="project" value="InterPro"/>
</dbReference>
<accession>A0A4S4DE49</accession>
<gene>
    <name evidence="3" type="ORF">TEA_001354</name>
</gene>
<protein>
    <recommendedName>
        <fullName evidence="2">Calmodulin-binding domain-containing protein</fullName>
    </recommendedName>
</protein>
<feature type="compositionally biased region" description="Acidic residues" evidence="1">
    <location>
        <begin position="275"/>
        <end position="288"/>
    </location>
</feature>
<feature type="compositionally biased region" description="Basic and acidic residues" evidence="1">
    <location>
        <begin position="138"/>
        <end position="162"/>
    </location>
</feature>
<evidence type="ECO:0000313" key="3">
    <source>
        <dbReference type="EMBL" id="THG00951.1"/>
    </source>
</evidence>
<keyword evidence="4" id="KW-1185">Reference proteome</keyword>
<reference evidence="3 4" key="1">
    <citation type="journal article" date="2018" name="Proc. Natl. Acad. Sci. U.S.A.">
        <title>Draft genome sequence of Camellia sinensis var. sinensis provides insights into the evolution of the tea genome and tea quality.</title>
        <authorList>
            <person name="Wei C."/>
            <person name="Yang H."/>
            <person name="Wang S."/>
            <person name="Zhao J."/>
            <person name="Liu C."/>
            <person name="Gao L."/>
            <person name="Xia E."/>
            <person name="Lu Y."/>
            <person name="Tai Y."/>
            <person name="She G."/>
            <person name="Sun J."/>
            <person name="Cao H."/>
            <person name="Tong W."/>
            <person name="Gao Q."/>
            <person name="Li Y."/>
            <person name="Deng W."/>
            <person name="Jiang X."/>
            <person name="Wang W."/>
            <person name="Chen Q."/>
            <person name="Zhang S."/>
            <person name="Li H."/>
            <person name="Wu J."/>
            <person name="Wang P."/>
            <person name="Li P."/>
            <person name="Shi C."/>
            <person name="Zheng F."/>
            <person name="Jian J."/>
            <person name="Huang B."/>
            <person name="Shan D."/>
            <person name="Shi M."/>
            <person name="Fang C."/>
            <person name="Yue Y."/>
            <person name="Li F."/>
            <person name="Li D."/>
            <person name="Wei S."/>
            <person name="Han B."/>
            <person name="Jiang C."/>
            <person name="Yin Y."/>
            <person name="Xia T."/>
            <person name="Zhang Z."/>
            <person name="Bennetzen J.L."/>
            <person name="Zhao S."/>
            <person name="Wan X."/>
        </authorList>
    </citation>
    <scope>NUCLEOTIDE SEQUENCE [LARGE SCALE GENOMIC DNA]</scope>
    <source>
        <strain evidence="4">cv. Shuchazao</strain>
        <tissue evidence="3">Leaf</tissue>
    </source>
</reference>
<feature type="domain" description="Calmodulin-binding" evidence="2">
    <location>
        <begin position="301"/>
        <end position="405"/>
    </location>
</feature>
<feature type="compositionally biased region" description="Polar residues" evidence="1">
    <location>
        <begin position="69"/>
        <end position="92"/>
    </location>
</feature>